<gene>
    <name evidence="16" type="primary">polA</name>
    <name evidence="19" type="ORF">CLV27_0030</name>
</gene>
<evidence type="ECO:0000256" key="15">
    <source>
        <dbReference type="NCBIfam" id="TIGR00593"/>
    </source>
</evidence>
<dbReference type="SMART" id="SM00475">
    <property type="entry name" value="53EXOc"/>
    <property type="match status" value="1"/>
</dbReference>
<dbReference type="SUPFAM" id="SSF88723">
    <property type="entry name" value="PIN domain-like"/>
    <property type="match status" value="1"/>
</dbReference>
<dbReference type="SUPFAM" id="SSF56672">
    <property type="entry name" value="DNA/RNA polymerases"/>
    <property type="match status" value="1"/>
</dbReference>
<evidence type="ECO:0000259" key="18">
    <source>
        <dbReference type="SMART" id="SM00482"/>
    </source>
</evidence>
<dbReference type="OrthoDB" id="9806424at2"/>
<name>A0A4R1GJS8_9BACT</name>
<evidence type="ECO:0000256" key="11">
    <source>
        <dbReference type="ARBA" id="ARBA00022932"/>
    </source>
</evidence>
<dbReference type="GO" id="GO:0006302">
    <property type="term" value="P:double-strand break repair"/>
    <property type="evidence" value="ECO:0007669"/>
    <property type="project" value="TreeGrafter"/>
</dbReference>
<comment type="function">
    <text evidence="16">In addition to polymerase activity, this DNA polymerase exhibits 5'-3' exonuclease activity.</text>
</comment>
<evidence type="ECO:0000256" key="6">
    <source>
        <dbReference type="ARBA" id="ARBA00022705"/>
    </source>
</evidence>
<dbReference type="RefSeq" id="WP_132524578.1">
    <property type="nucleotide sequence ID" value="NZ_SMFV01000001.1"/>
</dbReference>
<dbReference type="PANTHER" id="PTHR10133">
    <property type="entry name" value="DNA POLYMERASE I"/>
    <property type="match status" value="1"/>
</dbReference>
<sequence length="837" mass="95553">MTEKKVFLFDGTSLAYRAFYAIKGLSTSKGFPTNAVFGFIRMFLKLYKDFRPEYIAVAFDVGRKTFRTKLLKEYKANRKPTPDNFKVQLPYIKKFLRCFGVTVLEKEGYEADDILGTLSKKLSAEGLKVFIVTPDKDMRQLIDENVTVVAISSKTGEKKVYDLETFRREYGIEPSQIPDLFGLCGDSIDNIPGVPGIGEKGALKLIAEYGSLENLYENLLRLTPKRRETLKEFKEQAFLSRELARVNTEVPIEVSLEELKLKEPDGKCLGELLKELEMKSTASEIQKLFPGLELGSISQLKKSKRISLEEIKKKTITFDLFSQPELALVYGETFAVATIEGFAEVSPKELFKLLPLKGKIYTFDLKSLYHRLGEDLRRYPFFDLSIGQYLLNPLLKGYSARDVLQERLGVIGINDLRDYSHYAIKIGREILSELKREGLEKLYREVELPLTYVLYRMEKRGVLFDRGYLESFGRELDEKAEKLKREIFEIAGEEFNVNSTKQLAKVLFEKLGLKPLKKTKSGYSTDVETLTALALEGHKIAELLLEYRKLTKLSSTFVKGILKHMDESGRVHTTFIQTGTATGRLSSAEPNLQNLPVSDEISKKIRHAITAPEGYTLVWADYSQVELRILAHLSQDENLIKAYREGKDIHTETAKRLFKVSEVTEELRRVAKTVNFGIIYGMSPHGLSERLRIPVKEAEEYINRYFEEFPGVKEYIERTLEEAYKKGYVRTLFGRKRPLPELSSSNQNVRSFGERAAVNATIQGTAADIMKMAMVKLHDELEKLGAYMILQVHDEIVIEAPEEKKEEVKELLKETMENVVKLSVSLTVEVSSGKHWS</sequence>
<keyword evidence="12 16" id="KW-0238">DNA-binding</keyword>
<dbReference type="Gene3D" id="3.30.420.10">
    <property type="entry name" value="Ribonuclease H-like superfamily/Ribonuclease H"/>
    <property type="match status" value="1"/>
</dbReference>
<dbReference type="FunFam" id="1.10.150.20:FF:000003">
    <property type="entry name" value="DNA polymerase I"/>
    <property type="match status" value="1"/>
</dbReference>
<dbReference type="CDD" id="cd09898">
    <property type="entry name" value="H3TH_53EXO"/>
    <property type="match status" value="1"/>
</dbReference>
<comment type="caution">
    <text evidence="19">The sequence shown here is derived from an EMBL/GenBank/DDBJ whole genome shotgun (WGS) entry which is preliminary data.</text>
</comment>
<feature type="domain" description="5'-3' exonuclease" evidence="17">
    <location>
        <begin position="4"/>
        <end position="262"/>
    </location>
</feature>
<dbReference type="SMART" id="SM00482">
    <property type="entry name" value="POLAc"/>
    <property type="match status" value="1"/>
</dbReference>
<dbReference type="FunFam" id="1.10.150.20:FF:000002">
    <property type="entry name" value="DNA polymerase I"/>
    <property type="match status" value="1"/>
</dbReference>
<dbReference type="InterPro" id="IPR019760">
    <property type="entry name" value="DNA-dir_DNA_pol_A_CS"/>
</dbReference>
<dbReference type="GO" id="GO:0006261">
    <property type="term" value="P:DNA-templated DNA replication"/>
    <property type="evidence" value="ECO:0007669"/>
    <property type="project" value="UniProtKB-UniRule"/>
</dbReference>
<dbReference type="EC" id="2.7.7.7" evidence="2 15"/>
<evidence type="ECO:0000256" key="10">
    <source>
        <dbReference type="ARBA" id="ARBA00022839"/>
    </source>
</evidence>
<dbReference type="InterPro" id="IPR018320">
    <property type="entry name" value="DNA_polymerase_1"/>
</dbReference>
<keyword evidence="7" id="KW-0540">Nuclease</keyword>
<dbReference type="InterPro" id="IPR020045">
    <property type="entry name" value="DNA_polI_H3TH"/>
</dbReference>
<proteinExistence type="inferred from homology"/>
<dbReference type="InterPro" id="IPR002421">
    <property type="entry name" value="5-3_exonuclease"/>
</dbReference>
<keyword evidence="11 16" id="KW-0239">DNA-directed DNA polymerase</keyword>
<evidence type="ECO:0000256" key="14">
    <source>
        <dbReference type="ARBA" id="ARBA00049244"/>
    </source>
</evidence>
<evidence type="ECO:0000256" key="3">
    <source>
        <dbReference type="ARBA" id="ARBA00020311"/>
    </source>
</evidence>
<dbReference type="Gene3D" id="3.30.70.370">
    <property type="match status" value="1"/>
</dbReference>
<dbReference type="Pfam" id="PF02739">
    <property type="entry name" value="5_3_exonuc_N"/>
    <property type="match status" value="1"/>
</dbReference>
<dbReference type="EMBL" id="SMFV01000001">
    <property type="protein sequence ID" value="TCK06229.1"/>
    <property type="molecule type" value="Genomic_DNA"/>
</dbReference>
<evidence type="ECO:0000256" key="2">
    <source>
        <dbReference type="ARBA" id="ARBA00012417"/>
    </source>
</evidence>
<dbReference type="InterPro" id="IPR043502">
    <property type="entry name" value="DNA/RNA_pol_sf"/>
</dbReference>
<keyword evidence="20" id="KW-1185">Reference proteome</keyword>
<protein>
    <recommendedName>
        <fullName evidence="3 15">DNA polymerase I</fullName>
        <ecNumber evidence="2 15">2.7.7.7</ecNumber>
    </recommendedName>
</protein>
<dbReference type="InterPro" id="IPR036397">
    <property type="entry name" value="RNaseH_sf"/>
</dbReference>
<dbReference type="SUPFAM" id="SSF47807">
    <property type="entry name" value="5' to 3' exonuclease, C-terminal subdomain"/>
    <property type="match status" value="1"/>
</dbReference>
<accession>A0A4R1GJS8</accession>
<keyword evidence="10 16" id="KW-0269">Exonuclease</keyword>
<keyword evidence="13 16" id="KW-0234">DNA repair</keyword>
<evidence type="ECO:0000256" key="13">
    <source>
        <dbReference type="ARBA" id="ARBA00023204"/>
    </source>
</evidence>
<dbReference type="InterPro" id="IPR002298">
    <property type="entry name" value="DNA_polymerase_A"/>
</dbReference>
<dbReference type="PROSITE" id="PS00447">
    <property type="entry name" value="DNA_POLYMERASE_A"/>
    <property type="match status" value="1"/>
</dbReference>
<dbReference type="InterPro" id="IPR020046">
    <property type="entry name" value="5-3_exonucl_a-hlix_arch_N"/>
</dbReference>
<dbReference type="CDD" id="cd09859">
    <property type="entry name" value="PIN_53EXO"/>
    <property type="match status" value="1"/>
</dbReference>
<comment type="catalytic activity">
    <reaction evidence="14 16">
        <text>DNA(n) + a 2'-deoxyribonucleoside 5'-triphosphate = DNA(n+1) + diphosphate</text>
        <dbReference type="Rhea" id="RHEA:22508"/>
        <dbReference type="Rhea" id="RHEA-COMP:17339"/>
        <dbReference type="Rhea" id="RHEA-COMP:17340"/>
        <dbReference type="ChEBI" id="CHEBI:33019"/>
        <dbReference type="ChEBI" id="CHEBI:61560"/>
        <dbReference type="ChEBI" id="CHEBI:173112"/>
        <dbReference type="EC" id="2.7.7.7"/>
    </reaction>
</comment>
<evidence type="ECO:0000256" key="8">
    <source>
        <dbReference type="ARBA" id="ARBA00022763"/>
    </source>
</evidence>
<dbReference type="InterPro" id="IPR036279">
    <property type="entry name" value="5-3_exonuclease_C_sf"/>
</dbReference>
<dbReference type="Gene3D" id="3.40.50.1010">
    <property type="entry name" value="5'-nuclease"/>
    <property type="match status" value="1"/>
</dbReference>
<keyword evidence="5 16" id="KW-0548">Nucleotidyltransferase</keyword>
<dbReference type="FunFam" id="1.20.1060.10:FF:000001">
    <property type="entry name" value="DNA polymerase I"/>
    <property type="match status" value="1"/>
</dbReference>
<evidence type="ECO:0000313" key="19">
    <source>
        <dbReference type="EMBL" id="TCK06229.1"/>
    </source>
</evidence>
<dbReference type="GO" id="GO:0008409">
    <property type="term" value="F:5'-3' exonuclease activity"/>
    <property type="evidence" value="ECO:0007669"/>
    <property type="project" value="UniProtKB-UniRule"/>
</dbReference>
<keyword evidence="4 16" id="KW-0808">Transferase</keyword>
<dbReference type="FunFam" id="3.40.50.1010:FF:000001">
    <property type="entry name" value="DNA polymerase I"/>
    <property type="match status" value="1"/>
</dbReference>
<dbReference type="SMART" id="SM00279">
    <property type="entry name" value="HhH2"/>
    <property type="match status" value="1"/>
</dbReference>
<feature type="domain" description="DNA-directed DNA polymerase family A palm" evidence="18">
    <location>
        <begin position="602"/>
        <end position="804"/>
    </location>
</feature>
<keyword evidence="9 16" id="KW-0378">Hydrolase</keyword>
<dbReference type="InterPro" id="IPR008918">
    <property type="entry name" value="HhH2"/>
</dbReference>
<evidence type="ECO:0000259" key="17">
    <source>
        <dbReference type="SMART" id="SM00475"/>
    </source>
</evidence>
<dbReference type="PRINTS" id="PR00868">
    <property type="entry name" value="DNAPOLI"/>
</dbReference>
<dbReference type="CDD" id="cd08637">
    <property type="entry name" value="DNA_pol_A_pol_I_C"/>
    <property type="match status" value="1"/>
</dbReference>
<dbReference type="NCBIfam" id="TIGR00593">
    <property type="entry name" value="pola"/>
    <property type="match status" value="1"/>
</dbReference>
<dbReference type="Gene3D" id="1.20.1060.10">
    <property type="entry name" value="Taq DNA Polymerase, Chain T, domain 4"/>
    <property type="match status" value="1"/>
</dbReference>
<dbReference type="Pfam" id="PF01367">
    <property type="entry name" value="5_3_exonuc"/>
    <property type="match status" value="1"/>
</dbReference>
<evidence type="ECO:0000256" key="4">
    <source>
        <dbReference type="ARBA" id="ARBA00022679"/>
    </source>
</evidence>
<evidence type="ECO:0000256" key="9">
    <source>
        <dbReference type="ARBA" id="ARBA00022801"/>
    </source>
</evidence>
<evidence type="ECO:0000256" key="1">
    <source>
        <dbReference type="ARBA" id="ARBA00007705"/>
    </source>
</evidence>
<dbReference type="InterPro" id="IPR001098">
    <property type="entry name" value="DNA-dir_DNA_pol_A_palm_dom"/>
</dbReference>
<reference evidence="19 20" key="1">
    <citation type="submission" date="2019-03" db="EMBL/GenBank/DDBJ databases">
        <title>Genomic Encyclopedia of Archaeal and Bacterial Type Strains, Phase II (KMG-II): from individual species to whole genera.</title>
        <authorList>
            <person name="Goeker M."/>
        </authorList>
    </citation>
    <scope>NUCLEOTIDE SEQUENCE [LARGE SCALE GENOMIC DNA]</scope>
    <source>
        <strain evidence="19 20">DSM 24425</strain>
    </source>
</reference>
<keyword evidence="8 16" id="KW-0227">DNA damage</keyword>
<evidence type="ECO:0000256" key="5">
    <source>
        <dbReference type="ARBA" id="ARBA00022695"/>
    </source>
</evidence>
<dbReference type="AlphaFoldDB" id="A0A4R1GJS8"/>
<dbReference type="Gene3D" id="1.10.150.20">
    <property type="entry name" value="5' to 3' exonuclease, C-terminal subdomain"/>
    <property type="match status" value="2"/>
</dbReference>
<dbReference type="Proteomes" id="UP000295777">
    <property type="component" value="Unassembled WGS sequence"/>
</dbReference>
<dbReference type="GO" id="GO:0003887">
    <property type="term" value="F:DNA-directed DNA polymerase activity"/>
    <property type="evidence" value="ECO:0007669"/>
    <property type="project" value="UniProtKB-UniRule"/>
</dbReference>
<evidence type="ECO:0000256" key="7">
    <source>
        <dbReference type="ARBA" id="ARBA00022722"/>
    </source>
</evidence>
<comment type="similarity">
    <text evidence="1 16">Belongs to the DNA polymerase type-A family.</text>
</comment>
<evidence type="ECO:0000256" key="16">
    <source>
        <dbReference type="RuleBase" id="RU004460"/>
    </source>
</evidence>
<dbReference type="PANTHER" id="PTHR10133:SF27">
    <property type="entry name" value="DNA POLYMERASE NU"/>
    <property type="match status" value="1"/>
</dbReference>
<dbReference type="GO" id="GO:0003677">
    <property type="term" value="F:DNA binding"/>
    <property type="evidence" value="ECO:0007669"/>
    <property type="project" value="UniProtKB-UniRule"/>
</dbReference>
<keyword evidence="6 16" id="KW-0235">DNA replication</keyword>
<evidence type="ECO:0000313" key="20">
    <source>
        <dbReference type="Proteomes" id="UP000295777"/>
    </source>
</evidence>
<dbReference type="Pfam" id="PF00476">
    <property type="entry name" value="DNA_pol_A"/>
    <property type="match status" value="1"/>
</dbReference>
<dbReference type="InterPro" id="IPR029060">
    <property type="entry name" value="PIN-like_dom_sf"/>
</dbReference>
<organism evidence="19 20">
    <name type="scientific">Phorcysia thermohydrogeniphila</name>
    <dbReference type="NCBI Taxonomy" id="936138"/>
    <lineage>
        <taxon>Bacteria</taxon>
        <taxon>Pseudomonadati</taxon>
        <taxon>Aquificota</taxon>
        <taxon>Aquificia</taxon>
        <taxon>Desulfurobacteriales</taxon>
        <taxon>Desulfurobacteriaceae</taxon>
        <taxon>Phorcysia</taxon>
    </lineage>
</organism>
<evidence type="ECO:0000256" key="12">
    <source>
        <dbReference type="ARBA" id="ARBA00023125"/>
    </source>
</evidence>